<dbReference type="EMBL" id="MT143009">
    <property type="protein sequence ID" value="QJA91728.1"/>
    <property type="molecule type" value="Genomic_DNA"/>
</dbReference>
<sequence length="141" mass="14976">MRCPGWEYSLVAYANAQLGRPFLWGETDCFSLAREALGVILAPNPLANVPGYTSREEADEVAGAVLDVADALERLGAYSRPISFAQQGDVVTIPGDDGSGLPRFGFVPDGRGRLMTSDPIGGVEILPLNNAPAGSLAWRWA</sequence>
<dbReference type="InterPro" id="IPR053802">
    <property type="entry name" value="DUF6950"/>
</dbReference>
<evidence type="ECO:0000313" key="3">
    <source>
        <dbReference type="EMBL" id="QJA91728.1"/>
    </source>
</evidence>
<organism evidence="2">
    <name type="scientific">viral metagenome</name>
    <dbReference type="NCBI Taxonomy" id="1070528"/>
    <lineage>
        <taxon>unclassified sequences</taxon>
        <taxon>metagenomes</taxon>
        <taxon>organismal metagenomes</taxon>
    </lineage>
</organism>
<evidence type="ECO:0000259" key="1">
    <source>
        <dbReference type="Pfam" id="PF22262"/>
    </source>
</evidence>
<gene>
    <name evidence="3" type="ORF">MM415B03268_0007</name>
    <name evidence="2" type="ORF">TM448A02764_0010</name>
</gene>
<feature type="domain" description="DUF6950" evidence="1">
    <location>
        <begin position="1"/>
        <end position="131"/>
    </location>
</feature>
<dbReference type="EMBL" id="MT144345">
    <property type="protein sequence ID" value="QJA52510.1"/>
    <property type="molecule type" value="Genomic_DNA"/>
</dbReference>
<protein>
    <recommendedName>
        <fullName evidence="1">DUF6950 domain-containing protein</fullName>
    </recommendedName>
</protein>
<reference evidence="2" key="1">
    <citation type="submission" date="2020-03" db="EMBL/GenBank/DDBJ databases">
        <title>The deep terrestrial virosphere.</title>
        <authorList>
            <person name="Holmfeldt K."/>
            <person name="Nilsson E."/>
            <person name="Simone D."/>
            <person name="Lopez-Fernandez M."/>
            <person name="Wu X."/>
            <person name="de Brujin I."/>
            <person name="Lundin D."/>
            <person name="Andersson A."/>
            <person name="Bertilsson S."/>
            <person name="Dopson M."/>
        </authorList>
    </citation>
    <scope>NUCLEOTIDE SEQUENCE</scope>
    <source>
        <strain evidence="3">MM415B03268</strain>
        <strain evidence="2">TM448A02764</strain>
    </source>
</reference>
<dbReference type="AlphaFoldDB" id="A0A6H1ZZ70"/>
<evidence type="ECO:0000313" key="2">
    <source>
        <dbReference type="EMBL" id="QJA52510.1"/>
    </source>
</evidence>
<accession>A0A6H1ZZ70</accession>
<dbReference type="Pfam" id="PF22262">
    <property type="entry name" value="DUF6950"/>
    <property type="match status" value="1"/>
</dbReference>
<name>A0A6H1ZZ70_9ZZZZ</name>
<proteinExistence type="predicted"/>